<sequence>MPFQNLRVNNQFYILHKDGTPFVETGSVVGVSAPVPEAAQQPMMFGQPMRMVVDITVKVGEQTVTFQKIPAGADIADANFPGGGNMVISGSRESMNSEVTAMRTRSLEILKSIDYHRTVVESCNRMMETLNPELAERQRQDAENKALRQEISELKAMMAELLKPAEKASSNNSKKQQT</sequence>
<reference evidence="1" key="1">
    <citation type="journal article" date="2021" name="Proc. Natl. Acad. Sci. U.S.A.">
        <title>A Catalog of Tens of Thousands of Viruses from Human Metagenomes Reveals Hidden Associations with Chronic Diseases.</title>
        <authorList>
            <person name="Tisza M.J."/>
            <person name="Buck C.B."/>
        </authorList>
    </citation>
    <scope>NUCLEOTIDE SEQUENCE</scope>
    <source>
        <strain evidence="1">CtcFb5</strain>
    </source>
</reference>
<protein>
    <submittedName>
        <fullName evidence="1">Uncharacterized protein</fullName>
    </submittedName>
</protein>
<accession>A0A8S5PY09</accession>
<evidence type="ECO:0000313" key="1">
    <source>
        <dbReference type="EMBL" id="DAE11196.1"/>
    </source>
</evidence>
<name>A0A8S5PY09_9CAUD</name>
<dbReference type="EMBL" id="BK015527">
    <property type="protein sequence ID" value="DAE11196.1"/>
    <property type="molecule type" value="Genomic_DNA"/>
</dbReference>
<organism evidence="1">
    <name type="scientific">Myoviridae sp. ctcFb5</name>
    <dbReference type="NCBI Taxonomy" id="2825137"/>
    <lineage>
        <taxon>Viruses</taxon>
        <taxon>Duplodnaviria</taxon>
        <taxon>Heunggongvirae</taxon>
        <taxon>Uroviricota</taxon>
        <taxon>Caudoviricetes</taxon>
    </lineage>
</organism>
<proteinExistence type="predicted"/>